<dbReference type="Proteomes" id="UP000272942">
    <property type="component" value="Unassembled WGS sequence"/>
</dbReference>
<protein>
    <submittedName>
        <fullName evidence="4">Deleted in azoospermia-associated protein 2</fullName>
    </submittedName>
</protein>
<dbReference type="AlphaFoldDB" id="A0A183A867"/>
<reference evidence="4" key="1">
    <citation type="submission" date="2016-06" db="UniProtKB">
        <authorList>
            <consortium name="WormBaseParasite"/>
        </authorList>
    </citation>
    <scope>IDENTIFICATION</scope>
</reference>
<name>A0A183A867_9TREM</name>
<accession>A0A183A867</accession>
<dbReference type="OrthoDB" id="10365339at2759"/>
<keyword evidence="3" id="KW-1185">Reference proteome</keyword>
<reference evidence="2 3" key="2">
    <citation type="submission" date="2018-11" db="EMBL/GenBank/DDBJ databases">
        <authorList>
            <consortium name="Pathogen Informatics"/>
        </authorList>
    </citation>
    <scope>NUCLEOTIDE SEQUENCE [LARGE SCALE GENOMIC DNA]</scope>
    <source>
        <strain evidence="2 3">Egypt</strain>
    </source>
</reference>
<proteinExistence type="predicted"/>
<feature type="compositionally biased region" description="Polar residues" evidence="1">
    <location>
        <begin position="11"/>
        <end position="20"/>
    </location>
</feature>
<evidence type="ECO:0000313" key="4">
    <source>
        <dbReference type="WBParaSite" id="ECPE_0000315501-mRNA-1"/>
    </source>
</evidence>
<sequence>MTDLPNPGQIYATSYPNTGSVNVQPVGTGTDLSHMVTHPAQLGPVPMYRTAVPQATLGPIPVSMCQPGQSGPGMPNTMVTMVPNPGIVNTGQMRFAGQMIPQTIQSTNPTSLGFKRLLTEMSKFVQRIDSNE</sequence>
<dbReference type="EMBL" id="UZAN01040134">
    <property type="protein sequence ID" value="VDP68558.1"/>
    <property type="molecule type" value="Genomic_DNA"/>
</dbReference>
<evidence type="ECO:0000313" key="2">
    <source>
        <dbReference type="EMBL" id="VDP68558.1"/>
    </source>
</evidence>
<organism evidence="4">
    <name type="scientific">Echinostoma caproni</name>
    <dbReference type="NCBI Taxonomy" id="27848"/>
    <lineage>
        <taxon>Eukaryota</taxon>
        <taxon>Metazoa</taxon>
        <taxon>Spiralia</taxon>
        <taxon>Lophotrochozoa</taxon>
        <taxon>Platyhelminthes</taxon>
        <taxon>Trematoda</taxon>
        <taxon>Digenea</taxon>
        <taxon>Plagiorchiida</taxon>
        <taxon>Echinostomata</taxon>
        <taxon>Echinostomatoidea</taxon>
        <taxon>Echinostomatidae</taxon>
        <taxon>Echinostoma</taxon>
    </lineage>
</organism>
<dbReference type="WBParaSite" id="ECPE_0000315501-mRNA-1">
    <property type="protein sequence ID" value="ECPE_0000315501-mRNA-1"/>
    <property type="gene ID" value="ECPE_0000315501"/>
</dbReference>
<feature type="region of interest" description="Disordered" evidence="1">
    <location>
        <begin position="1"/>
        <end position="20"/>
    </location>
</feature>
<gene>
    <name evidence="2" type="ORF">ECPE_LOCUS3152</name>
</gene>
<evidence type="ECO:0000313" key="3">
    <source>
        <dbReference type="Proteomes" id="UP000272942"/>
    </source>
</evidence>
<evidence type="ECO:0000256" key="1">
    <source>
        <dbReference type="SAM" id="MobiDB-lite"/>
    </source>
</evidence>